<dbReference type="AlphaFoldDB" id="A0A380JRW1"/>
<dbReference type="GeneID" id="83705400"/>
<gene>
    <name evidence="1" type="ORF">NCTC12092_01552</name>
</gene>
<dbReference type="EMBL" id="UHFF01000002">
    <property type="protein sequence ID" value="SUN47810.1"/>
    <property type="molecule type" value="Genomic_DNA"/>
</dbReference>
<sequence>MAFQATKGRYASFGVAVSLPPELIDTFWEIIDHYLKGVFPLNTVLTFKLIKNKKNLSYEYIDQQAGLRIVFDYNTLFNAFYPKTLYIVDQQGIETILLPHEMY</sequence>
<name>A0A380JRW1_9STRE</name>
<dbReference type="Proteomes" id="UP000254461">
    <property type="component" value="Unassembled WGS sequence"/>
</dbReference>
<dbReference type="RefSeq" id="WP_012516132.1">
    <property type="nucleotide sequence ID" value="NZ_UHFF01000002.1"/>
</dbReference>
<evidence type="ECO:0000313" key="1">
    <source>
        <dbReference type="EMBL" id="SUN47810.1"/>
    </source>
</evidence>
<protein>
    <submittedName>
        <fullName evidence="1">Staphylococcal protein of uncharacterized function (DUF960)</fullName>
    </submittedName>
</protein>
<organism evidence="1 2">
    <name type="scientific">Streptococcus equi subsp. equi</name>
    <dbReference type="NCBI Taxonomy" id="148942"/>
    <lineage>
        <taxon>Bacteria</taxon>
        <taxon>Bacillati</taxon>
        <taxon>Bacillota</taxon>
        <taxon>Bacilli</taxon>
        <taxon>Lactobacillales</taxon>
        <taxon>Streptococcaceae</taxon>
        <taxon>Streptococcus</taxon>
    </lineage>
</organism>
<accession>A0A380JRW1</accession>
<dbReference type="Pfam" id="PF06124">
    <property type="entry name" value="DUF960"/>
    <property type="match status" value="1"/>
</dbReference>
<proteinExistence type="predicted"/>
<dbReference type="InterPro" id="IPR009303">
    <property type="entry name" value="DUF960"/>
</dbReference>
<reference evidence="1 2" key="1">
    <citation type="submission" date="2018-06" db="EMBL/GenBank/DDBJ databases">
        <authorList>
            <consortium name="Pathogen Informatics"/>
            <person name="Doyle S."/>
        </authorList>
    </citation>
    <scope>NUCLEOTIDE SEQUENCE [LARGE SCALE GENOMIC DNA]</scope>
    <source>
        <strain evidence="1 2">NCTC12092</strain>
    </source>
</reference>
<dbReference type="Gene3D" id="3.10.450.150">
    <property type="entry name" value="enterococcus faecalis protein"/>
    <property type="match status" value="1"/>
</dbReference>
<evidence type="ECO:0000313" key="2">
    <source>
        <dbReference type="Proteomes" id="UP000254461"/>
    </source>
</evidence>